<evidence type="ECO:0000313" key="15">
    <source>
        <dbReference type="EMBL" id="TQD41822.1"/>
    </source>
</evidence>
<dbReference type="InterPro" id="IPR014710">
    <property type="entry name" value="RmlC-like_jellyroll"/>
</dbReference>
<keyword evidence="4" id="KW-0678">Repressor</keyword>
<feature type="domain" description="Cyclic nucleotide-binding" evidence="13">
    <location>
        <begin position="1"/>
        <end position="108"/>
    </location>
</feature>
<dbReference type="SUPFAM" id="SSF51206">
    <property type="entry name" value="cAMP-binding domain-like"/>
    <property type="match status" value="1"/>
</dbReference>
<dbReference type="Pfam" id="PF00027">
    <property type="entry name" value="cNMP_binding"/>
    <property type="match status" value="1"/>
</dbReference>
<evidence type="ECO:0000256" key="1">
    <source>
        <dbReference type="ARBA" id="ARBA00004496"/>
    </source>
</evidence>
<evidence type="ECO:0000256" key="11">
    <source>
        <dbReference type="ARBA" id="ARBA00023163"/>
    </source>
</evidence>
<comment type="caution">
    <text evidence="15">The sequence shown here is derived from an EMBL/GenBank/DDBJ whole genome shotgun (WGS) entry which is preliminary data.</text>
</comment>
<dbReference type="PROSITE" id="PS50042">
    <property type="entry name" value="CNMP_BINDING_3"/>
    <property type="match status" value="1"/>
</dbReference>
<dbReference type="OrthoDB" id="8565101at2"/>
<dbReference type="PANTHER" id="PTHR24567:SF68">
    <property type="entry name" value="DNA-BINDING TRANSCRIPTIONAL DUAL REGULATOR CRP"/>
    <property type="match status" value="1"/>
</dbReference>
<evidence type="ECO:0000256" key="12">
    <source>
        <dbReference type="ARBA" id="ARBA00031697"/>
    </source>
</evidence>
<dbReference type="GO" id="GO:0003700">
    <property type="term" value="F:DNA-binding transcription factor activity"/>
    <property type="evidence" value="ECO:0007669"/>
    <property type="project" value="TreeGrafter"/>
</dbReference>
<evidence type="ECO:0000256" key="9">
    <source>
        <dbReference type="ARBA" id="ARBA00023125"/>
    </source>
</evidence>
<dbReference type="GO" id="GO:0005829">
    <property type="term" value="C:cytosol"/>
    <property type="evidence" value="ECO:0007669"/>
    <property type="project" value="TreeGrafter"/>
</dbReference>
<dbReference type="SUPFAM" id="SSF46785">
    <property type="entry name" value="Winged helix' DNA-binding domain"/>
    <property type="match status" value="1"/>
</dbReference>
<sequence>MSGRLVAHVANHSIERRLDDGEALFFKNDPGDFMAIVVSGRIHKTLYGPEGQELIIDAIGVGESVGETALLDPMRRNFTAVAHGLTRVLVLPRRHFHLLLQEPALLERAYAVLCARLRRAVDCLETLCLHRLESRLARHLLLNIDEARSATSGHCIVTLPATQSILAAMVNASRPKLNAQLQDWDRSGLISRRHNVLRIHDMERIRFKAQLGRLQPAPRARLGPG</sequence>
<dbReference type="InterPro" id="IPR000595">
    <property type="entry name" value="cNMP-bd_dom"/>
</dbReference>
<protein>
    <recommendedName>
        <fullName evidence="3">CRP-like protein Clp</fullName>
    </recommendedName>
    <alternativeName>
        <fullName evidence="12">Catabolite activation-like protein</fullName>
    </alternativeName>
</protein>
<dbReference type="InterPro" id="IPR012318">
    <property type="entry name" value="HTH_CRP"/>
</dbReference>
<evidence type="ECO:0000256" key="2">
    <source>
        <dbReference type="ARBA" id="ARBA00011738"/>
    </source>
</evidence>
<dbReference type="GO" id="GO:0003824">
    <property type="term" value="F:catalytic activity"/>
    <property type="evidence" value="ECO:0007669"/>
    <property type="project" value="UniProtKB-KW"/>
</dbReference>
<evidence type="ECO:0000256" key="7">
    <source>
        <dbReference type="ARBA" id="ARBA00023015"/>
    </source>
</evidence>
<keyword evidence="11" id="KW-0804">Transcription</keyword>
<keyword evidence="5" id="KW-0021">Allosteric enzyme</keyword>
<dbReference type="Proteomes" id="UP000318212">
    <property type="component" value="Unassembled WGS sequence"/>
</dbReference>
<dbReference type="AlphaFoldDB" id="A0A508A7S7"/>
<dbReference type="InterPro" id="IPR050397">
    <property type="entry name" value="Env_Response_Regulators"/>
</dbReference>
<dbReference type="Pfam" id="PF13545">
    <property type="entry name" value="HTH_Crp_2"/>
    <property type="match status" value="1"/>
</dbReference>
<keyword evidence="6" id="KW-0973">c-di-GMP</keyword>
<keyword evidence="16" id="KW-1185">Reference proteome</keyword>
<evidence type="ECO:0000256" key="6">
    <source>
        <dbReference type="ARBA" id="ARBA00022636"/>
    </source>
</evidence>
<dbReference type="SMART" id="SM00100">
    <property type="entry name" value="cNMP"/>
    <property type="match status" value="1"/>
</dbReference>
<keyword evidence="10" id="KW-0010">Activator</keyword>
<evidence type="ECO:0000256" key="3">
    <source>
        <dbReference type="ARBA" id="ARBA00020769"/>
    </source>
</evidence>
<evidence type="ECO:0000259" key="14">
    <source>
        <dbReference type="PROSITE" id="PS51063"/>
    </source>
</evidence>
<reference evidence="15 16" key="1">
    <citation type="submission" date="2019-06" db="EMBL/GenBank/DDBJ databases">
        <title>Lysobacter alkalisoli sp. nov. isolated from saline soil.</title>
        <authorList>
            <person name="Sun J.-Q."/>
            <person name="Xu L."/>
        </authorList>
    </citation>
    <scope>NUCLEOTIDE SEQUENCE [LARGE SCALE GENOMIC DNA]</scope>
    <source>
        <strain evidence="15 16">JCM 31130</strain>
    </source>
</reference>
<gene>
    <name evidence="15" type="ORF">FKV25_12510</name>
</gene>
<comment type="subcellular location">
    <subcellularLocation>
        <location evidence="1">Cytoplasm</location>
    </subcellularLocation>
</comment>
<evidence type="ECO:0000256" key="4">
    <source>
        <dbReference type="ARBA" id="ARBA00022491"/>
    </source>
</evidence>
<keyword evidence="9" id="KW-0238">DNA-binding</keyword>
<comment type="subunit">
    <text evidence="2">Homodimer.</text>
</comment>
<evidence type="ECO:0000256" key="5">
    <source>
        <dbReference type="ARBA" id="ARBA00022533"/>
    </source>
</evidence>
<dbReference type="EMBL" id="VICE01000115">
    <property type="protein sequence ID" value="TQD41822.1"/>
    <property type="molecule type" value="Genomic_DNA"/>
</dbReference>
<proteinExistence type="predicted"/>
<evidence type="ECO:0000259" key="13">
    <source>
        <dbReference type="PROSITE" id="PS50042"/>
    </source>
</evidence>
<accession>A0A508A7S7</accession>
<dbReference type="InterPro" id="IPR018490">
    <property type="entry name" value="cNMP-bd_dom_sf"/>
</dbReference>
<dbReference type="PROSITE" id="PS51063">
    <property type="entry name" value="HTH_CRP_2"/>
    <property type="match status" value="1"/>
</dbReference>
<dbReference type="PANTHER" id="PTHR24567">
    <property type="entry name" value="CRP FAMILY TRANSCRIPTIONAL REGULATORY PROTEIN"/>
    <property type="match status" value="1"/>
</dbReference>
<feature type="domain" description="HTH crp-type" evidence="14">
    <location>
        <begin position="130"/>
        <end position="203"/>
    </location>
</feature>
<evidence type="ECO:0000313" key="16">
    <source>
        <dbReference type="Proteomes" id="UP000318212"/>
    </source>
</evidence>
<dbReference type="CDD" id="cd00038">
    <property type="entry name" value="CAP_ED"/>
    <property type="match status" value="1"/>
</dbReference>
<keyword evidence="8" id="KW-0843">Virulence</keyword>
<evidence type="ECO:0000256" key="8">
    <source>
        <dbReference type="ARBA" id="ARBA00023026"/>
    </source>
</evidence>
<name>A0A508A7S7_9GAMM</name>
<organism evidence="15 16">
    <name type="scientific">Marilutibacter aestuarii</name>
    <dbReference type="NCBI Taxonomy" id="1706195"/>
    <lineage>
        <taxon>Bacteria</taxon>
        <taxon>Pseudomonadati</taxon>
        <taxon>Pseudomonadota</taxon>
        <taxon>Gammaproteobacteria</taxon>
        <taxon>Lysobacterales</taxon>
        <taxon>Lysobacteraceae</taxon>
        <taxon>Marilutibacter</taxon>
    </lineage>
</organism>
<keyword evidence="7" id="KW-0805">Transcription regulation</keyword>
<dbReference type="Gene3D" id="2.60.120.10">
    <property type="entry name" value="Jelly Rolls"/>
    <property type="match status" value="1"/>
</dbReference>
<dbReference type="InterPro" id="IPR036390">
    <property type="entry name" value="WH_DNA-bd_sf"/>
</dbReference>
<evidence type="ECO:0000256" key="10">
    <source>
        <dbReference type="ARBA" id="ARBA00023159"/>
    </source>
</evidence>
<dbReference type="GO" id="GO:0003677">
    <property type="term" value="F:DNA binding"/>
    <property type="evidence" value="ECO:0007669"/>
    <property type="project" value="UniProtKB-KW"/>
</dbReference>